<evidence type="ECO:0008006" key="6">
    <source>
        <dbReference type="Google" id="ProtNLM"/>
    </source>
</evidence>
<evidence type="ECO:0000313" key="4">
    <source>
        <dbReference type="EMBL" id="KAK4183451.1"/>
    </source>
</evidence>
<dbReference type="PROSITE" id="PS51257">
    <property type="entry name" value="PROKAR_LIPOPROTEIN"/>
    <property type="match status" value="1"/>
</dbReference>
<keyword evidence="2" id="KW-0812">Transmembrane</keyword>
<feature type="transmembrane region" description="Helical" evidence="2">
    <location>
        <begin position="232"/>
        <end position="255"/>
    </location>
</feature>
<organism evidence="4 5">
    <name type="scientific">Podospora australis</name>
    <dbReference type="NCBI Taxonomy" id="1536484"/>
    <lineage>
        <taxon>Eukaryota</taxon>
        <taxon>Fungi</taxon>
        <taxon>Dikarya</taxon>
        <taxon>Ascomycota</taxon>
        <taxon>Pezizomycotina</taxon>
        <taxon>Sordariomycetes</taxon>
        <taxon>Sordariomycetidae</taxon>
        <taxon>Sordariales</taxon>
        <taxon>Podosporaceae</taxon>
        <taxon>Podospora</taxon>
    </lineage>
</organism>
<feature type="signal peptide" evidence="3">
    <location>
        <begin position="1"/>
        <end position="23"/>
    </location>
</feature>
<gene>
    <name evidence="4" type="ORF">QBC35DRAFT_98375</name>
</gene>
<keyword evidence="5" id="KW-1185">Reference proteome</keyword>
<feature type="region of interest" description="Disordered" evidence="1">
    <location>
        <begin position="290"/>
        <end position="393"/>
    </location>
</feature>
<evidence type="ECO:0000256" key="3">
    <source>
        <dbReference type="SAM" id="SignalP"/>
    </source>
</evidence>
<comment type="caution">
    <text evidence="4">The sequence shown here is derived from an EMBL/GenBank/DDBJ whole genome shotgun (WGS) entry which is preliminary data.</text>
</comment>
<keyword evidence="2" id="KW-0472">Membrane</keyword>
<feature type="chain" id="PRO_5042848849" description="Transmembrane protein" evidence="3">
    <location>
        <begin position="24"/>
        <end position="521"/>
    </location>
</feature>
<feature type="region of interest" description="Disordered" evidence="1">
    <location>
        <begin position="474"/>
        <end position="521"/>
    </location>
</feature>
<evidence type="ECO:0000313" key="5">
    <source>
        <dbReference type="Proteomes" id="UP001302126"/>
    </source>
</evidence>
<dbReference type="Proteomes" id="UP001302126">
    <property type="component" value="Unassembled WGS sequence"/>
</dbReference>
<protein>
    <recommendedName>
        <fullName evidence="6">Transmembrane protein</fullName>
    </recommendedName>
</protein>
<evidence type="ECO:0000256" key="1">
    <source>
        <dbReference type="SAM" id="MobiDB-lite"/>
    </source>
</evidence>
<sequence length="521" mass="56069">MAKGKSWPFLILLGLLACSVAEALLDDASLRAAQEDLGQQHQQEIPFSPPLRSQVVTRISEDAGDYVDYHTPTSIPTTTPTPTYPSHRAMTVTAESCPATTTVNVHHRRDDMYLEGILATISSLQLALASATAGALSLSQEFAYSLDELKSSTEYLASSASDALLVAEASASSALAAVEASAAQALADARESAASSISEAVALAPSATRASNRTYQAQTHNDKTKAAVSPTIVGVAIAAAVVGTILLSLLAFCLFMRRRKAKQRAQEEENEVNAALDRAIVSYIVKELPSPQGSANSNLRSPLGPGALTATNSRVSGDRRPSAPMPLKSPRSHLEVPESPLESPRRPPEPPIPRRSGEPPRPSVETARTRPSIEPLEILEPPDSPRLSQTLLPAKAYQRPSLIHKRSAPTMRMRPPPLGHNRSASDASNMSMLPVSYHRSTVSSSSNLLRAFHRRTASSHFMDSAERVYGDILTSPLETTSPPVIDRPPSEVQARPPPLPPERPKRPREDVGWPLTKQPWV</sequence>
<reference evidence="4" key="2">
    <citation type="submission" date="2023-05" db="EMBL/GenBank/DDBJ databases">
        <authorList>
            <consortium name="Lawrence Berkeley National Laboratory"/>
            <person name="Steindorff A."/>
            <person name="Hensen N."/>
            <person name="Bonometti L."/>
            <person name="Westerberg I."/>
            <person name="Brannstrom I.O."/>
            <person name="Guillou S."/>
            <person name="Cros-Aarteil S."/>
            <person name="Calhoun S."/>
            <person name="Haridas S."/>
            <person name="Kuo A."/>
            <person name="Mondo S."/>
            <person name="Pangilinan J."/>
            <person name="Riley R."/>
            <person name="Labutti K."/>
            <person name="Andreopoulos B."/>
            <person name="Lipzen A."/>
            <person name="Chen C."/>
            <person name="Yanf M."/>
            <person name="Daum C."/>
            <person name="Ng V."/>
            <person name="Clum A."/>
            <person name="Ohm R."/>
            <person name="Martin F."/>
            <person name="Silar P."/>
            <person name="Natvig D."/>
            <person name="Lalanne C."/>
            <person name="Gautier V."/>
            <person name="Ament-Velasquez S.L."/>
            <person name="Kruys A."/>
            <person name="Hutchinson M.I."/>
            <person name="Powell A.J."/>
            <person name="Barry K."/>
            <person name="Miller A.N."/>
            <person name="Grigoriev I.V."/>
            <person name="Debuchy R."/>
            <person name="Gladieux P."/>
            <person name="Thoren M.H."/>
            <person name="Johannesson H."/>
        </authorList>
    </citation>
    <scope>NUCLEOTIDE SEQUENCE</scope>
    <source>
        <strain evidence="4">PSN309</strain>
    </source>
</reference>
<accession>A0AAN6WLG4</accession>
<proteinExistence type="predicted"/>
<evidence type="ECO:0000256" key="2">
    <source>
        <dbReference type="SAM" id="Phobius"/>
    </source>
</evidence>
<feature type="compositionally biased region" description="Polar residues" evidence="1">
    <location>
        <begin position="291"/>
        <end position="300"/>
    </location>
</feature>
<dbReference type="EMBL" id="MU864547">
    <property type="protein sequence ID" value="KAK4183451.1"/>
    <property type="molecule type" value="Genomic_DNA"/>
</dbReference>
<feature type="compositionally biased region" description="Low complexity" evidence="1">
    <location>
        <begin position="372"/>
        <end position="381"/>
    </location>
</feature>
<keyword evidence="3" id="KW-0732">Signal</keyword>
<reference evidence="4" key="1">
    <citation type="journal article" date="2023" name="Mol. Phylogenet. Evol.">
        <title>Genome-scale phylogeny and comparative genomics of the fungal order Sordariales.</title>
        <authorList>
            <person name="Hensen N."/>
            <person name="Bonometti L."/>
            <person name="Westerberg I."/>
            <person name="Brannstrom I.O."/>
            <person name="Guillou S."/>
            <person name="Cros-Aarteil S."/>
            <person name="Calhoun S."/>
            <person name="Haridas S."/>
            <person name="Kuo A."/>
            <person name="Mondo S."/>
            <person name="Pangilinan J."/>
            <person name="Riley R."/>
            <person name="LaButti K."/>
            <person name="Andreopoulos B."/>
            <person name="Lipzen A."/>
            <person name="Chen C."/>
            <person name="Yan M."/>
            <person name="Daum C."/>
            <person name="Ng V."/>
            <person name="Clum A."/>
            <person name="Steindorff A."/>
            <person name="Ohm R.A."/>
            <person name="Martin F."/>
            <person name="Silar P."/>
            <person name="Natvig D.O."/>
            <person name="Lalanne C."/>
            <person name="Gautier V."/>
            <person name="Ament-Velasquez S.L."/>
            <person name="Kruys A."/>
            <person name="Hutchinson M.I."/>
            <person name="Powell A.J."/>
            <person name="Barry K."/>
            <person name="Miller A.N."/>
            <person name="Grigoriev I.V."/>
            <person name="Debuchy R."/>
            <person name="Gladieux P."/>
            <person name="Hiltunen Thoren M."/>
            <person name="Johannesson H."/>
        </authorList>
    </citation>
    <scope>NUCLEOTIDE SEQUENCE</scope>
    <source>
        <strain evidence="4">PSN309</strain>
    </source>
</reference>
<dbReference type="AlphaFoldDB" id="A0AAN6WLG4"/>
<feature type="compositionally biased region" description="Basic and acidic residues" evidence="1">
    <location>
        <begin position="502"/>
        <end position="511"/>
    </location>
</feature>
<keyword evidence="2" id="KW-1133">Transmembrane helix</keyword>
<name>A0AAN6WLG4_9PEZI</name>